<reference evidence="2 3" key="1">
    <citation type="journal article" date="2013" name="Nature">
        <title>The genomes of four tapeworm species reveal adaptations to parasitism.</title>
        <authorList>
            <person name="Tsai I.J."/>
            <person name="Zarowiecki M."/>
            <person name="Holroyd N."/>
            <person name="Garciarrubio A."/>
            <person name="Sanchez-Flores A."/>
            <person name="Brooks K.L."/>
            <person name="Tracey A."/>
            <person name="Bobes R.J."/>
            <person name="Fragoso G."/>
            <person name="Sciutto E."/>
            <person name="Aslett M."/>
            <person name="Beasley H."/>
            <person name="Bennett H.M."/>
            <person name="Cai J."/>
            <person name="Camicia F."/>
            <person name="Clark R."/>
            <person name="Cucher M."/>
            <person name="De Silva N."/>
            <person name="Day T.A."/>
            <person name="Deplazes P."/>
            <person name="Estrada K."/>
            <person name="Fernandez C."/>
            <person name="Holland P.W."/>
            <person name="Hou J."/>
            <person name="Hu S."/>
            <person name="Huckvale T."/>
            <person name="Hung S.S."/>
            <person name="Kamenetzky L."/>
            <person name="Keane J.A."/>
            <person name="Kiss F."/>
            <person name="Koziol U."/>
            <person name="Lambert O."/>
            <person name="Liu K."/>
            <person name="Luo X."/>
            <person name="Luo Y."/>
            <person name="Macchiaroli N."/>
            <person name="Nichol S."/>
            <person name="Paps J."/>
            <person name="Parkinson J."/>
            <person name="Pouchkina-Stantcheva N."/>
            <person name="Riddiford N."/>
            <person name="Rosenzvit M."/>
            <person name="Salinas G."/>
            <person name="Wasmuth J.D."/>
            <person name="Zamanian M."/>
            <person name="Zheng Y."/>
            <person name="Cai X."/>
            <person name="Soberon X."/>
            <person name="Olson P.D."/>
            <person name="Laclette J.P."/>
            <person name="Brehm K."/>
            <person name="Berriman M."/>
            <person name="Garciarrubio A."/>
            <person name="Bobes R.J."/>
            <person name="Fragoso G."/>
            <person name="Sanchez-Flores A."/>
            <person name="Estrada K."/>
            <person name="Cevallos M.A."/>
            <person name="Morett E."/>
            <person name="Gonzalez V."/>
            <person name="Portillo T."/>
            <person name="Ochoa-Leyva A."/>
            <person name="Jose M.V."/>
            <person name="Sciutto E."/>
            <person name="Landa A."/>
            <person name="Jimenez L."/>
            <person name="Valdes V."/>
            <person name="Carrero J.C."/>
            <person name="Larralde C."/>
            <person name="Morales-Montor J."/>
            <person name="Limon-Lason J."/>
            <person name="Soberon X."/>
            <person name="Laclette J.P."/>
        </authorList>
    </citation>
    <scope>NUCLEOTIDE SEQUENCE [LARGE SCALE GENOMIC DNA]</scope>
</reference>
<feature type="signal peptide" evidence="1">
    <location>
        <begin position="1"/>
        <end position="21"/>
    </location>
</feature>
<evidence type="ECO:0000256" key="1">
    <source>
        <dbReference type="SAM" id="SignalP"/>
    </source>
</evidence>
<organism evidence="2">
    <name type="scientific">Echinococcus granulosus</name>
    <name type="common">Hydatid tapeworm</name>
    <dbReference type="NCBI Taxonomy" id="6210"/>
    <lineage>
        <taxon>Eukaryota</taxon>
        <taxon>Metazoa</taxon>
        <taxon>Spiralia</taxon>
        <taxon>Lophotrochozoa</taxon>
        <taxon>Platyhelminthes</taxon>
        <taxon>Cestoda</taxon>
        <taxon>Eucestoda</taxon>
        <taxon>Cyclophyllidea</taxon>
        <taxon>Taeniidae</taxon>
        <taxon>Echinococcus</taxon>
        <taxon>Echinococcus granulosus group</taxon>
    </lineage>
</organism>
<evidence type="ECO:0000313" key="3">
    <source>
        <dbReference type="Proteomes" id="UP000492820"/>
    </source>
</evidence>
<proteinExistence type="predicted"/>
<dbReference type="EMBL" id="LK028590">
    <property type="protein sequence ID" value="CDS23410.1"/>
    <property type="molecule type" value="Genomic_DNA"/>
</dbReference>
<sequence>MGGKLCRLAVVLWFAVPMLQLEITPETGWDEILLKLAIVTLGWCCICLCHRRKMPPFPPLIRLFDSEML</sequence>
<dbReference type="AlphaFoldDB" id="A0A068WUC5"/>
<evidence type="ECO:0000313" key="4">
    <source>
        <dbReference type="WBParaSite" id="EgrG_002040900"/>
    </source>
</evidence>
<protein>
    <submittedName>
        <fullName evidence="4">Secreted protein</fullName>
    </submittedName>
</protein>
<evidence type="ECO:0000313" key="2">
    <source>
        <dbReference type="EMBL" id="CDS23410.1"/>
    </source>
</evidence>
<name>A0A068WUC5_ECHGR</name>
<keyword evidence="1" id="KW-0732">Signal</keyword>
<accession>A0A068WUC5</accession>
<dbReference type="Proteomes" id="UP000492820">
    <property type="component" value="Unassembled WGS sequence"/>
</dbReference>
<reference evidence="4" key="3">
    <citation type="submission" date="2020-10" db="UniProtKB">
        <authorList>
            <consortium name="WormBaseParasite"/>
        </authorList>
    </citation>
    <scope>IDENTIFICATION</scope>
</reference>
<dbReference type="WBParaSite" id="EgrG_002040900">
    <property type="protein sequence ID" value="EgrG_002040900"/>
    <property type="gene ID" value="EgrG_002040900"/>
</dbReference>
<feature type="chain" id="PRO_5041037077" evidence="1">
    <location>
        <begin position="22"/>
        <end position="69"/>
    </location>
</feature>
<gene>
    <name evidence="2" type="ORF">EgrG_002040900</name>
</gene>
<reference evidence="2" key="2">
    <citation type="submission" date="2014-06" db="EMBL/GenBank/DDBJ databases">
        <authorList>
            <person name="Aslett M."/>
        </authorList>
    </citation>
    <scope>NUCLEOTIDE SEQUENCE</scope>
</reference>